<evidence type="ECO:0000256" key="4">
    <source>
        <dbReference type="ARBA" id="ARBA00022825"/>
    </source>
</evidence>
<accession>A0A0H4PIH1</accession>
<sequence length="550" mass="60920">MERNFKTYFYAFLLGIFLSGYGSVSAFTGVSFVKDSIETPNNWFLLDPIDDGIMGTGAEKAYEKLLQGKSPKAMIVVAVIDSGIDITHEDLQGKIWTNEDEIAGNGIDDDKNGYVDDVHGWNFIGGKDGSQVDNDSHELTREYIRLKAKYADVEEEDVKRKNKEEFAYWERINANFEESKKEAEGNYNMYNNMMEGFSNMADIVKEEFNVSDFKESDLADFESDDEKISAAIDMLKQMFGMIRIEDASINTILGELEKAVEHFEVQAKYAYNTDFDPRHIVGDDPEDYKEKYYGNNDPTGPDPSHGTHVAGIIAANRGNDLGIEGIADHVLIMPIRAVPNGDERDKDIANSIRYAVDNGAKIINMSFGKSYSPGKKYVDKAVKYAEKKGVLLIHAAGNSSKEVTPENNFPNRWFAKRGTSNAWIEVGASGPRDNQDLPATFSNFSKEGVDLFAPGVDIYSTIPGSEYENNSGTSMAAPTVSGVAALLLAYYPELKPKEVRSILKNSVYKAGGEKVNLPGQEEMVNFGDLSQTGGIVNAYQAIQMAERLAK</sequence>
<evidence type="ECO:0000256" key="2">
    <source>
        <dbReference type="ARBA" id="ARBA00022670"/>
    </source>
</evidence>
<evidence type="ECO:0000256" key="3">
    <source>
        <dbReference type="ARBA" id="ARBA00022801"/>
    </source>
</evidence>
<reference evidence="9 10" key="1">
    <citation type="submission" date="2015-07" db="EMBL/GenBank/DDBJ databases">
        <authorList>
            <person name="Kim K.M."/>
        </authorList>
    </citation>
    <scope>NUCLEOTIDE SEQUENCE [LARGE SCALE GENOMIC DNA]</scope>
    <source>
        <strain evidence="9 10">KCTC 12363</strain>
    </source>
</reference>
<dbReference type="InterPro" id="IPR023828">
    <property type="entry name" value="Peptidase_S8_Ser-AS"/>
</dbReference>
<dbReference type="PROSITE" id="PS51892">
    <property type="entry name" value="SUBTILASE"/>
    <property type="match status" value="1"/>
</dbReference>
<dbReference type="OrthoDB" id="9798386at2"/>
<feature type="active site" description="Charge relay system" evidence="5">
    <location>
        <position position="81"/>
    </location>
</feature>
<dbReference type="PROSITE" id="PS00138">
    <property type="entry name" value="SUBTILASE_SER"/>
    <property type="match status" value="1"/>
</dbReference>
<keyword evidence="4 5" id="KW-0720">Serine protease</keyword>
<dbReference type="InterPro" id="IPR034080">
    <property type="entry name" value="Protease_P7-like_dom"/>
</dbReference>
<dbReference type="AlphaFoldDB" id="A0A0H4PIH1"/>
<feature type="coiled-coil region" evidence="7">
    <location>
        <begin position="136"/>
        <end position="193"/>
    </location>
</feature>
<dbReference type="RefSeq" id="WP_053086740.1">
    <property type="nucleotide sequence ID" value="NZ_CP012040.1"/>
</dbReference>
<dbReference type="STRING" id="320787.CA2015_4604"/>
<dbReference type="Pfam" id="PF00082">
    <property type="entry name" value="Peptidase_S8"/>
    <property type="match status" value="1"/>
</dbReference>
<dbReference type="CDD" id="cd07483">
    <property type="entry name" value="Peptidases_S8_Subtilisin_Novo-like"/>
    <property type="match status" value="1"/>
</dbReference>
<feature type="active site" description="Charge relay system" evidence="5">
    <location>
        <position position="305"/>
    </location>
</feature>
<proteinExistence type="inferred from homology"/>
<dbReference type="PATRIC" id="fig|320787.5.peg.5042"/>
<feature type="active site" description="Charge relay system" evidence="5">
    <location>
        <position position="474"/>
    </location>
</feature>
<dbReference type="PANTHER" id="PTHR43399:SF4">
    <property type="entry name" value="CELL WALL-ASSOCIATED PROTEASE"/>
    <property type="match status" value="1"/>
</dbReference>
<keyword evidence="2 5" id="KW-0645">Protease</keyword>
<evidence type="ECO:0000256" key="7">
    <source>
        <dbReference type="SAM" id="Coils"/>
    </source>
</evidence>
<evidence type="ECO:0000259" key="8">
    <source>
        <dbReference type="Pfam" id="PF00082"/>
    </source>
</evidence>
<dbReference type="PRINTS" id="PR00723">
    <property type="entry name" value="SUBTILISIN"/>
</dbReference>
<dbReference type="GO" id="GO:0006508">
    <property type="term" value="P:proteolysis"/>
    <property type="evidence" value="ECO:0007669"/>
    <property type="project" value="UniProtKB-KW"/>
</dbReference>
<dbReference type="EMBL" id="CP012040">
    <property type="protein sequence ID" value="AKP53939.1"/>
    <property type="molecule type" value="Genomic_DNA"/>
</dbReference>
<dbReference type="InterPro" id="IPR000209">
    <property type="entry name" value="Peptidase_S8/S53_dom"/>
</dbReference>
<evidence type="ECO:0000313" key="9">
    <source>
        <dbReference type="EMBL" id="AKP53939.1"/>
    </source>
</evidence>
<organism evidence="9 10">
    <name type="scientific">Cyclobacterium amurskyense</name>
    <dbReference type="NCBI Taxonomy" id="320787"/>
    <lineage>
        <taxon>Bacteria</taxon>
        <taxon>Pseudomonadati</taxon>
        <taxon>Bacteroidota</taxon>
        <taxon>Cytophagia</taxon>
        <taxon>Cytophagales</taxon>
        <taxon>Cyclobacteriaceae</taxon>
        <taxon>Cyclobacterium</taxon>
    </lineage>
</organism>
<dbReference type="InterPro" id="IPR023827">
    <property type="entry name" value="Peptidase_S8_Asp-AS"/>
</dbReference>
<dbReference type="InterPro" id="IPR051048">
    <property type="entry name" value="Peptidase_S8/S53_subtilisin"/>
</dbReference>
<dbReference type="SUPFAM" id="SSF52743">
    <property type="entry name" value="Subtilisin-like"/>
    <property type="match status" value="1"/>
</dbReference>
<evidence type="ECO:0000256" key="1">
    <source>
        <dbReference type="ARBA" id="ARBA00011073"/>
    </source>
</evidence>
<keyword evidence="3 5" id="KW-0378">Hydrolase</keyword>
<gene>
    <name evidence="9" type="ORF">CA2015_4604</name>
</gene>
<dbReference type="InterPro" id="IPR036852">
    <property type="entry name" value="Peptidase_S8/S53_dom_sf"/>
</dbReference>
<protein>
    <submittedName>
        <fullName evidence="9">Protease</fullName>
    </submittedName>
</protein>
<feature type="domain" description="Peptidase S8/S53" evidence="8">
    <location>
        <begin position="75"/>
        <end position="514"/>
    </location>
</feature>
<evidence type="ECO:0000256" key="6">
    <source>
        <dbReference type="RuleBase" id="RU003355"/>
    </source>
</evidence>
<dbReference type="InterPro" id="IPR022398">
    <property type="entry name" value="Peptidase_S8_His-AS"/>
</dbReference>
<dbReference type="Proteomes" id="UP000036520">
    <property type="component" value="Chromosome"/>
</dbReference>
<comment type="similarity">
    <text evidence="1 5 6">Belongs to the peptidase S8 family.</text>
</comment>
<dbReference type="KEGG" id="camu:CA2015_4604"/>
<keyword evidence="7" id="KW-0175">Coiled coil</keyword>
<evidence type="ECO:0000256" key="5">
    <source>
        <dbReference type="PROSITE-ProRule" id="PRU01240"/>
    </source>
</evidence>
<name>A0A0H4PIH1_9BACT</name>
<evidence type="ECO:0000313" key="10">
    <source>
        <dbReference type="Proteomes" id="UP000036520"/>
    </source>
</evidence>
<dbReference type="Gene3D" id="3.40.50.200">
    <property type="entry name" value="Peptidase S8/S53 domain"/>
    <property type="match status" value="2"/>
</dbReference>
<dbReference type="PROSITE" id="PS00137">
    <property type="entry name" value="SUBTILASE_HIS"/>
    <property type="match status" value="1"/>
</dbReference>
<keyword evidence="10" id="KW-1185">Reference proteome</keyword>
<dbReference type="PROSITE" id="PS00136">
    <property type="entry name" value="SUBTILASE_ASP"/>
    <property type="match status" value="1"/>
</dbReference>
<dbReference type="GO" id="GO:0004252">
    <property type="term" value="F:serine-type endopeptidase activity"/>
    <property type="evidence" value="ECO:0007669"/>
    <property type="project" value="UniProtKB-UniRule"/>
</dbReference>
<dbReference type="InterPro" id="IPR015500">
    <property type="entry name" value="Peptidase_S8_subtilisin-rel"/>
</dbReference>
<dbReference type="PANTHER" id="PTHR43399">
    <property type="entry name" value="SUBTILISIN-RELATED"/>
    <property type="match status" value="1"/>
</dbReference>